<dbReference type="Proteomes" id="UP000437709">
    <property type="component" value="Unassembled WGS sequence"/>
</dbReference>
<reference evidence="1 2" key="1">
    <citation type="submission" date="2019-10" db="EMBL/GenBank/DDBJ databases">
        <title>Georgenia wutianyii sp. nov. and Georgenia yuyongxinii sp. nov. isolated from plateau pika (Ochotona curzoniae) in the Qinghai-Tibet plateau of China.</title>
        <authorList>
            <person name="Tian Z."/>
        </authorList>
    </citation>
    <scope>NUCLEOTIDE SEQUENCE [LARGE SCALE GENOMIC DNA]</scope>
    <source>
        <strain evidence="1 2">JCM 19765</strain>
    </source>
</reference>
<protein>
    <submittedName>
        <fullName evidence="1">Uncharacterized protein</fullName>
    </submittedName>
</protein>
<keyword evidence="2" id="KW-1185">Reference proteome</keyword>
<comment type="caution">
    <text evidence="1">The sequence shown here is derived from an EMBL/GenBank/DDBJ whole genome shotgun (WGS) entry which is preliminary data.</text>
</comment>
<name>A0A6N7EGK2_9MICO</name>
<dbReference type="AlphaFoldDB" id="A0A6N7EGK2"/>
<evidence type="ECO:0000313" key="1">
    <source>
        <dbReference type="EMBL" id="MPV36098.1"/>
    </source>
</evidence>
<sequence>MTAFESPRARRERERAARHRAFDELAQLVSEGVVPHDVAVAMFRELAPRSVQDTLPFDDPDLRRHEHQYDPVVGQEWCLQCNSTAESCRAGGL</sequence>
<dbReference type="OrthoDB" id="5148342at2"/>
<proteinExistence type="predicted"/>
<dbReference type="RefSeq" id="WP_152193784.1">
    <property type="nucleotide sequence ID" value="NZ_VUKD01000001.1"/>
</dbReference>
<accession>A0A6N7EGK2</accession>
<dbReference type="EMBL" id="WHPC01000006">
    <property type="protein sequence ID" value="MPV36098.1"/>
    <property type="molecule type" value="Genomic_DNA"/>
</dbReference>
<gene>
    <name evidence="1" type="ORF">GB881_03400</name>
</gene>
<organism evidence="1 2">
    <name type="scientific">Georgenia subflava</name>
    <dbReference type="NCBI Taxonomy" id="1622177"/>
    <lineage>
        <taxon>Bacteria</taxon>
        <taxon>Bacillati</taxon>
        <taxon>Actinomycetota</taxon>
        <taxon>Actinomycetes</taxon>
        <taxon>Micrococcales</taxon>
        <taxon>Bogoriellaceae</taxon>
        <taxon>Georgenia</taxon>
    </lineage>
</organism>
<evidence type="ECO:0000313" key="2">
    <source>
        <dbReference type="Proteomes" id="UP000437709"/>
    </source>
</evidence>